<evidence type="ECO:0000256" key="1">
    <source>
        <dbReference type="ARBA" id="ARBA00008857"/>
    </source>
</evidence>
<dbReference type="SUPFAM" id="SSF56349">
    <property type="entry name" value="DNA breaking-rejoining enzymes"/>
    <property type="match status" value="1"/>
</dbReference>
<comment type="caution">
    <text evidence="5">The sequence shown here is derived from an EMBL/GenBank/DDBJ whole genome shotgun (WGS) entry which is preliminary data.</text>
</comment>
<dbReference type="PANTHER" id="PTHR30349">
    <property type="entry name" value="PHAGE INTEGRASE-RELATED"/>
    <property type="match status" value="1"/>
</dbReference>
<dbReference type="Pfam" id="PF00589">
    <property type="entry name" value="Phage_integrase"/>
    <property type="match status" value="1"/>
</dbReference>
<sequence length="310" mass="34283">MSELGQLIDDYLRLRRSLGFKLETSEPLLRQFHQYLQQQNLPSATVEVMVGWAILPGRSPGWHASRLGIVRSFARWAHVFDPTIEIPPQALLRRQGRSERFVAFVYSPAEIQSLLETTSGIHTPLVAATYRTLIGLLAATGLRVGEAIRANRADLVDGVLTVADTKFGRTRLVPLHPSVLEALADYARLRDAVLGRVGTDALFVSRAGTRLIYKNVHFVFHRLVGQAAIRPRSSRCRPRIHDLRHTFAVSTMLDAYLRGANAAEVLPILSTYLGHASPASTYWYLPADPHLLAAASGRRSPLGEPEGLSS</sequence>
<keyword evidence="6" id="KW-1185">Reference proteome</keyword>
<comment type="similarity">
    <text evidence="1">Belongs to the 'phage' integrase family.</text>
</comment>
<dbReference type="InterPro" id="IPR011010">
    <property type="entry name" value="DNA_brk_join_enz"/>
</dbReference>
<dbReference type="EMBL" id="SOFM01000008">
    <property type="protein sequence ID" value="TFC07167.1"/>
    <property type="molecule type" value="Genomic_DNA"/>
</dbReference>
<keyword evidence="3" id="KW-0233">DNA recombination</keyword>
<evidence type="ECO:0000256" key="2">
    <source>
        <dbReference type="ARBA" id="ARBA00023125"/>
    </source>
</evidence>
<dbReference type="Gene3D" id="1.10.443.10">
    <property type="entry name" value="Intergrase catalytic core"/>
    <property type="match status" value="1"/>
</dbReference>
<evidence type="ECO:0000256" key="3">
    <source>
        <dbReference type="ARBA" id="ARBA00023172"/>
    </source>
</evidence>
<protein>
    <submittedName>
        <fullName evidence="5">Integrase</fullName>
    </submittedName>
</protein>
<reference evidence="5 6" key="1">
    <citation type="submission" date="2019-03" db="EMBL/GenBank/DDBJ databases">
        <title>Genomics of glacier-inhabiting Cryobacterium strains.</title>
        <authorList>
            <person name="Liu Q."/>
            <person name="Xin Y.-H."/>
        </authorList>
    </citation>
    <scope>NUCLEOTIDE SEQUENCE [LARGE SCALE GENOMIC DNA]</scope>
    <source>
        <strain evidence="5 6">RHLT2-21</strain>
    </source>
</reference>
<gene>
    <name evidence="5" type="ORF">E3O32_03170</name>
</gene>
<dbReference type="InterPro" id="IPR002104">
    <property type="entry name" value="Integrase_catalytic"/>
</dbReference>
<dbReference type="Proteomes" id="UP000297643">
    <property type="component" value="Unassembled WGS sequence"/>
</dbReference>
<dbReference type="GO" id="GO:0015074">
    <property type="term" value="P:DNA integration"/>
    <property type="evidence" value="ECO:0007669"/>
    <property type="project" value="InterPro"/>
</dbReference>
<dbReference type="GO" id="GO:0006310">
    <property type="term" value="P:DNA recombination"/>
    <property type="evidence" value="ECO:0007669"/>
    <property type="project" value="UniProtKB-KW"/>
</dbReference>
<name>A0A4R8WI29_9MICO</name>
<dbReference type="PANTHER" id="PTHR30349:SF41">
    <property type="entry name" value="INTEGRASE_RECOMBINASE PROTEIN MJ0367-RELATED"/>
    <property type="match status" value="1"/>
</dbReference>
<dbReference type="RefSeq" id="WP_134506955.1">
    <property type="nucleotide sequence ID" value="NZ_SOFM01000008.1"/>
</dbReference>
<evidence type="ECO:0000259" key="4">
    <source>
        <dbReference type="PROSITE" id="PS51898"/>
    </source>
</evidence>
<dbReference type="AlphaFoldDB" id="A0A4R8WI29"/>
<organism evidence="5 6">
    <name type="scientific">Cryobacterium mannosilyticum</name>
    <dbReference type="NCBI Taxonomy" id="1259190"/>
    <lineage>
        <taxon>Bacteria</taxon>
        <taxon>Bacillati</taxon>
        <taxon>Actinomycetota</taxon>
        <taxon>Actinomycetes</taxon>
        <taxon>Micrococcales</taxon>
        <taxon>Microbacteriaceae</taxon>
        <taxon>Cryobacterium</taxon>
    </lineage>
</organism>
<dbReference type="GO" id="GO:0003677">
    <property type="term" value="F:DNA binding"/>
    <property type="evidence" value="ECO:0007669"/>
    <property type="project" value="UniProtKB-KW"/>
</dbReference>
<evidence type="ECO:0000313" key="5">
    <source>
        <dbReference type="EMBL" id="TFC07167.1"/>
    </source>
</evidence>
<feature type="domain" description="Tyr recombinase" evidence="4">
    <location>
        <begin position="100"/>
        <end position="297"/>
    </location>
</feature>
<dbReference type="InterPro" id="IPR050090">
    <property type="entry name" value="Tyrosine_recombinase_XerCD"/>
</dbReference>
<dbReference type="InterPro" id="IPR013762">
    <property type="entry name" value="Integrase-like_cat_sf"/>
</dbReference>
<evidence type="ECO:0000313" key="6">
    <source>
        <dbReference type="Proteomes" id="UP000297643"/>
    </source>
</evidence>
<keyword evidence="2" id="KW-0238">DNA-binding</keyword>
<accession>A0A4R8WI29</accession>
<proteinExistence type="inferred from homology"/>
<dbReference type="PROSITE" id="PS51898">
    <property type="entry name" value="TYR_RECOMBINASE"/>
    <property type="match status" value="1"/>
</dbReference>